<feature type="compositionally biased region" description="Basic and acidic residues" evidence="2">
    <location>
        <begin position="1"/>
        <end position="14"/>
    </location>
</feature>
<gene>
    <name evidence="4" type="ORF">H9716_05470</name>
</gene>
<feature type="domain" description="Cupin type-2" evidence="3">
    <location>
        <begin position="46"/>
        <end position="111"/>
    </location>
</feature>
<dbReference type="CDD" id="cd02221">
    <property type="entry name" value="cupin_TM1287-like"/>
    <property type="match status" value="1"/>
</dbReference>
<dbReference type="InterPro" id="IPR011051">
    <property type="entry name" value="RmlC_Cupin_sf"/>
</dbReference>
<dbReference type="InterPro" id="IPR013096">
    <property type="entry name" value="Cupin_2"/>
</dbReference>
<dbReference type="Gene3D" id="2.60.120.10">
    <property type="entry name" value="Jelly Rolls"/>
    <property type="match status" value="1"/>
</dbReference>
<evidence type="ECO:0000313" key="4">
    <source>
        <dbReference type="EMBL" id="HJB07299.1"/>
    </source>
</evidence>
<evidence type="ECO:0000256" key="1">
    <source>
        <dbReference type="ARBA" id="ARBA00022723"/>
    </source>
</evidence>
<name>A0A9D2L7B1_9FIRM</name>
<evidence type="ECO:0000259" key="3">
    <source>
        <dbReference type="Pfam" id="PF07883"/>
    </source>
</evidence>
<sequence>MIRKSSEKQVERKPAPFNGTGEIQMASILNGPEEMQGKGRVFAQTTVFPGSAIGYHIHKGDGETYYILSGRGRYNDNGTITEVGPGDVTYCAPGEGHGLECIGDEPIQMIALILYE</sequence>
<reference evidence="4" key="2">
    <citation type="submission" date="2021-04" db="EMBL/GenBank/DDBJ databases">
        <authorList>
            <person name="Gilroy R."/>
        </authorList>
    </citation>
    <scope>NUCLEOTIDE SEQUENCE</scope>
    <source>
        <strain evidence="4">CHK188-4685</strain>
    </source>
</reference>
<keyword evidence="1" id="KW-0479">Metal-binding</keyword>
<comment type="caution">
    <text evidence="4">The sequence shown here is derived from an EMBL/GenBank/DDBJ whole genome shotgun (WGS) entry which is preliminary data.</text>
</comment>
<organism evidence="4 5">
    <name type="scientific">Candidatus Enterocloster faecavium</name>
    <dbReference type="NCBI Taxonomy" id="2838560"/>
    <lineage>
        <taxon>Bacteria</taxon>
        <taxon>Bacillati</taxon>
        <taxon>Bacillota</taxon>
        <taxon>Clostridia</taxon>
        <taxon>Lachnospirales</taxon>
        <taxon>Lachnospiraceae</taxon>
        <taxon>Enterocloster</taxon>
    </lineage>
</organism>
<accession>A0A9D2L7B1</accession>
<protein>
    <submittedName>
        <fullName evidence="4">Cupin domain-containing protein</fullName>
    </submittedName>
</protein>
<feature type="region of interest" description="Disordered" evidence="2">
    <location>
        <begin position="1"/>
        <end position="23"/>
    </location>
</feature>
<reference evidence="4" key="1">
    <citation type="journal article" date="2021" name="PeerJ">
        <title>Extensive microbial diversity within the chicken gut microbiome revealed by metagenomics and culture.</title>
        <authorList>
            <person name="Gilroy R."/>
            <person name="Ravi A."/>
            <person name="Getino M."/>
            <person name="Pursley I."/>
            <person name="Horton D.L."/>
            <person name="Alikhan N.F."/>
            <person name="Baker D."/>
            <person name="Gharbi K."/>
            <person name="Hall N."/>
            <person name="Watson M."/>
            <person name="Adriaenssens E.M."/>
            <person name="Foster-Nyarko E."/>
            <person name="Jarju S."/>
            <person name="Secka A."/>
            <person name="Antonio M."/>
            <person name="Oren A."/>
            <person name="Chaudhuri R.R."/>
            <person name="La Ragione R."/>
            <person name="Hildebrand F."/>
            <person name="Pallen M.J."/>
        </authorList>
    </citation>
    <scope>NUCLEOTIDE SEQUENCE</scope>
    <source>
        <strain evidence="4">CHK188-4685</strain>
    </source>
</reference>
<dbReference type="GO" id="GO:0046872">
    <property type="term" value="F:metal ion binding"/>
    <property type="evidence" value="ECO:0007669"/>
    <property type="project" value="UniProtKB-KW"/>
</dbReference>
<evidence type="ECO:0000256" key="2">
    <source>
        <dbReference type="SAM" id="MobiDB-lite"/>
    </source>
</evidence>
<dbReference type="PANTHER" id="PTHR35848:SF6">
    <property type="entry name" value="CUPIN TYPE-2 DOMAIN-CONTAINING PROTEIN"/>
    <property type="match status" value="1"/>
</dbReference>
<dbReference type="EMBL" id="DWYS01000064">
    <property type="protein sequence ID" value="HJB07299.1"/>
    <property type="molecule type" value="Genomic_DNA"/>
</dbReference>
<proteinExistence type="predicted"/>
<dbReference type="Pfam" id="PF07883">
    <property type="entry name" value="Cupin_2"/>
    <property type="match status" value="1"/>
</dbReference>
<dbReference type="AlphaFoldDB" id="A0A9D2L7B1"/>
<dbReference type="PANTHER" id="PTHR35848">
    <property type="entry name" value="OXALATE-BINDING PROTEIN"/>
    <property type="match status" value="1"/>
</dbReference>
<evidence type="ECO:0000313" key="5">
    <source>
        <dbReference type="Proteomes" id="UP000886804"/>
    </source>
</evidence>
<dbReference type="Proteomes" id="UP000886804">
    <property type="component" value="Unassembled WGS sequence"/>
</dbReference>
<dbReference type="SUPFAM" id="SSF51182">
    <property type="entry name" value="RmlC-like cupins"/>
    <property type="match status" value="1"/>
</dbReference>
<dbReference type="InterPro" id="IPR014710">
    <property type="entry name" value="RmlC-like_jellyroll"/>
</dbReference>
<dbReference type="InterPro" id="IPR051610">
    <property type="entry name" value="GPI/OXD"/>
</dbReference>